<keyword evidence="1" id="KW-0812">Transmembrane</keyword>
<dbReference type="EMBL" id="JBBMFD010000006">
    <property type="protein sequence ID" value="MEQ2440207.1"/>
    <property type="molecule type" value="Genomic_DNA"/>
</dbReference>
<protein>
    <submittedName>
        <fullName evidence="3">Glycosyltransferase family 2 protein</fullName>
        <ecNumber evidence="3">2.4.-.-</ecNumber>
    </submittedName>
</protein>
<comment type="caution">
    <text evidence="3">The sequence shown here is derived from an EMBL/GenBank/DDBJ whole genome shotgun (WGS) entry which is preliminary data.</text>
</comment>
<dbReference type="PANTHER" id="PTHR48090">
    <property type="entry name" value="UNDECAPRENYL-PHOSPHATE 4-DEOXY-4-FORMAMIDO-L-ARABINOSE TRANSFERASE-RELATED"/>
    <property type="match status" value="1"/>
</dbReference>
<dbReference type="PANTHER" id="PTHR48090:SF8">
    <property type="entry name" value="GLYCOSYLTRANSFERASE CSBB-RELATED"/>
    <property type="match status" value="1"/>
</dbReference>
<gene>
    <name evidence="3" type="ORF">WMO26_05135</name>
</gene>
<sequence>MDKLSIVVPVYFSEDNLLPLYADVKEKVLEKLPHGWDYELVLVDDGSKDRSYQVMCNLKKIDPKIRLVKLARNFGEHEATLAGLTACTGTCAVRKSADLQEPSEMILEMLEKYRAGAPVVIAARKGRDEPALQTFLSNTYCFLMRKFALKNMPKGGFDSYLIARPVIDVLVSMQEKNTPLTEQILWCGFPMEVIEYIRPKRQIGKSRWTLSKKIKMALDSFLGFSYFPIRFISGVGIVSFLGSFVWLVVLLIQKLVGKITVDGFTTVAALVLLSFGIIMLSIGILGEYMWRMFDATRNRPPYIVERQDKDEEAEKPDK</sequence>
<dbReference type="SUPFAM" id="SSF53448">
    <property type="entry name" value="Nucleotide-diphospho-sugar transferases"/>
    <property type="match status" value="1"/>
</dbReference>
<dbReference type="RefSeq" id="WP_349218628.1">
    <property type="nucleotide sequence ID" value="NZ_JBBMFD010000006.1"/>
</dbReference>
<dbReference type="Pfam" id="PF00535">
    <property type="entry name" value="Glycos_transf_2"/>
    <property type="match status" value="1"/>
</dbReference>
<accession>A0ABV1E0U5</accession>
<proteinExistence type="predicted"/>
<evidence type="ECO:0000259" key="2">
    <source>
        <dbReference type="Pfam" id="PF00535"/>
    </source>
</evidence>
<feature type="domain" description="Glycosyltransferase 2-like" evidence="2">
    <location>
        <begin position="5"/>
        <end position="140"/>
    </location>
</feature>
<keyword evidence="3" id="KW-0328">Glycosyltransferase</keyword>
<name>A0ABV1E0U5_9FIRM</name>
<evidence type="ECO:0000313" key="3">
    <source>
        <dbReference type="EMBL" id="MEQ2440207.1"/>
    </source>
</evidence>
<reference evidence="3 4" key="1">
    <citation type="submission" date="2024-03" db="EMBL/GenBank/DDBJ databases">
        <title>Human intestinal bacterial collection.</title>
        <authorList>
            <person name="Pauvert C."/>
            <person name="Hitch T.C.A."/>
            <person name="Clavel T."/>
        </authorList>
    </citation>
    <scope>NUCLEOTIDE SEQUENCE [LARGE SCALE GENOMIC DNA]</scope>
    <source>
        <strain evidence="3 4">CLA-JM-H44</strain>
    </source>
</reference>
<organism evidence="3 4">
    <name type="scientific">Solibaculum intestinale</name>
    <dbReference type="NCBI Taxonomy" id="3133165"/>
    <lineage>
        <taxon>Bacteria</taxon>
        <taxon>Bacillati</taxon>
        <taxon>Bacillota</taxon>
        <taxon>Clostridia</taxon>
        <taxon>Eubacteriales</taxon>
        <taxon>Oscillospiraceae</taxon>
        <taxon>Solibaculum</taxon>
    </lineage>
</organism>
<keyword evidence="3" id="KW-0808">Transferase</keyword>
<dbReference type="InterPro" id="IPR001173">
    <property type="entry name" value="Glyco_trans_2-like"/>
</dbReference>
<dbReference type="CDD" id="cd04187">
    <property type="entry name" value="DPM1_like_bac"/>
    <property type="match status" value="1"/>
</dbReference>
<dbReference type="InterPro" id="IPR050256">
    <property type="entry name" value="Glycosyltransferase_2"/>
</dbReference>
<dbReference type="Proteomes" id="UP001489509">
    <property type="component" value="Unassembled WGS sequence"/>
</dbReference>
<keyword evidence="4" id="KW-1185">Reference proteome</keyword>
<dbReference type="GO" id="GO:0016757">
    <property type="term" value="F:glycosyltransferase activity"/>
    <property type="evidence" value="ECO:0007669"/>
    <property type="project" value="UniProtKB-KW"/>
</dbReference>
<keyword evidence="1" id="KW-0472">Membrane</keyword>
<feature type="transmembrane region" description="Helical" evidence="1">
    <location>
        <begin position="264"/>
        <end position="290"/>
    </location>
</feature>
<dbReference type="EC" id="2.4.-.-" evidence="3"/>
<keyword evidence="1" id="KW-1133">Transmembrane helix</keyword>
<feature type="transmembrane region" description="Helical" evidence="1">
    <location>
        <begin position="231"/>
        <end position="252"/>
    </location>
</feature>
<evidence type="ECO:0000256" key="1">
    <source>
        <dbReference type="SAM" id="Phobius"/>
    </source>
</evidence>
<evidence type="ECO:0000313" key="4">
    <source>
        <dbReference type="Proteomes" id="UP001489509"/>
    </source>
</evidence>
<dbReference type="Gene3D" id="3.90.550.10">
    <property type="entry name" value="Spore Coat Polysaccharide Biosynthesis Protein SpsA, Chain A"/>
    <property type="match status" value="1"/>
</dbReference>
<dbReference type="InterPro" id="IPR029044">
    <property type="entry name" value="Nucleotide-diphossugar_trans"/>
</dbReference>